<accession>A0A6J7CEK3</accession>
<sequence>MDDELFSREEIQSGALSRVRRARALLYLIEQEANRVTDKRSALMAMSPEMGFVVSALAAGDSETMRNALPGEGDTAYIQSFRNARRTSAPARLRTIESTTRSWSMLVPDDSAMRAELLHQFSLRHDMPRNRCKAIVRALGADTPEFAATYQSTTGADIASAFSPNASVFGFLRRSASTKN</sequence>
<evidence type="ECO:0000313" key="1">
    <source>
        <dbReference type="EMBL" id="CAB4856742.1"/>
    </source>
</evidence>
<dbReference type="AlphaFoldDB" id="A0A6J7CEK3"/>
<protein>
    <submittedName>
        <fullName evidence="1">Unannotated protein</fullName>
    </submittedName>
</protein>
<reference evidence="1" key="1">
    <citation type="submission" date="2020-05" db="EMBL/GenBank/DDBJ databases">
        <authorList>
            <person name="Chiriac C."/>
            <person name="Salcher M."/>
            <person name="Ghai R."/>
            <person name="Kavagutti S V."/>
        </authorList>
    </citation>
    <scope>NUCLEOTIDE SEQUENCE</scope>
</reference>
<proteinExistence type="predicted"/>
<gene>
    <name evidence="1" type="ORF">UFOPK3376_00008</name>
</gene>
<organism evidence="1">
    <name type="scientific">freshwater metagenome</name>
    <dbReference type="NCBI Taxonomy" id="449393"/>
    <lineage>
        <taxon>unclassified sequences</taxon>
        <taxon>metagenomes</taxon>
        <taxon>ecological metagenomes</taxon>
    </lineage>
</organism>
<dbReference type="EMBL" id="CAFBLP010000001">
    <property type="protein sequence ID" value="CAB4856742.1"/>
    <property type="molecule type" value="Genomic_DNA"/>
</dbReference>
<name>A0A6J7CEK3_9ZZZZ</name>